<keyword evidence="2" id="KW-1185">Reference proteome</keyword>
<accession>A0A067H2I5</accession>
<proteinExistence type="predicted"/>
<organism evidence="1 2">
    <name type="scientific">Citrus sinensis</name>
    <name type="common">Sweet orange</name>
    <name type="synonym">Citrus aurantium var. sinensis</name>
    <dbReference type="NCBI Taxonomy" id="2711"/>
    <lineage>
        <taxon>Eukaryota</taxon>
        <taxon>Viridiplantae</taxon>
        <taxon>Streptophyta</taxon>
        <taxon>Embryophyta</taxon>
        <taxon>Tracheophyta</taxon>
        <taxon>Spermatophyta</taxon>
        <taxon>Magnoliopsida</taxon>
        <taxon>eudicotyledons</taxon>
        <taxon>Gunneridae</taxon>
        <taxon>Pentapetalae</taxon>
        <taxon>rosids</taxon>
        <taxon>malvids</taxon>
        <taxon>Sapindales</taxon>
        <taxon>Rutaceae</taxon>
        <taxon>Aurantioideae</taxon>
        <taxon>Citrus</taxon>
    </lineage>
</organism>
<reference evidence="1 2" key="1">
    <citation type="submission" date="2014-04" db="EMBL/GenBank/DDBJ databases">
        <authorList>
            <consortium name="International Citrus Genome Consortium"/>
            <person name="Gmitter F."/>
            <person name="Chen C."/>
            <person name="Farmerie W."/>
            <person name="Harkins T."/>
            <person name="Desany B."/>
            <person name="Mohiuddin M."/>
            <person name="Kodira C."/>
            <person name="Borodovsky M."/>
            <person name="Lomsadze A."/>
            <person name="Burns P."/>
            <person name="Jenkins J."/>
            <person name="Prochnik S."/>
            <person name="Shu S."/>
            <person name="Chapman J."/>
            <person name="Pitluck S."/>
            <person name="Schmutz J."/>
            <person name="Rokhsar D."/>
        </authorList>
    </citation>
    <scope>NUCLEOTIDE SEQUENCE</scope>
</reference>
<gene>
    <name evidence="1" type="ORF">CISIN_1g038562mg</name>
</gene>
<name>A0A067H2I5_CITSI</name>
<dbReference type="AlphaFoldDB" id="A0A067H2I5"/>
<protein>
    <submittedName>
        <fullName evidence="1">Uncharacterized protein</fullName>
    </submittedName>
</protein>
<evidence type="ECO:0000313" key="2">
    <source>
        <dbReference type="Proteomes" id="UP000027120"/>
    </source>
</evidence>
<dbReference type="Proteomes" id="UP000027120">
    <property type="component" value="Unassembled WGS sequence"/>
</dbReference>
<sequence>MHQDLAFNFPNYLFCSSQKAFSKLPTLEIFSSDSHLLQSMNPRRSTSLSILSYKILIIPKESATIQIEQNCCHKLPTLMNIGTWFLRGLKYLTHSLSVRKIFYIDLEFKFHHKLHP</sequence>
<dbReference type="EMBL" id="KK784875">
    <property type="protein sequence ID" value="KDO81937.1"/>
    <property type="molecule type" value="Genomic_DNA"/>
</dbReference>
<evidence type="ECO:0000313" key="1">
    <source>
        <dbReference type="EMBL" id="KDO81937.1"/>
    </source>
</evidence>